<name>A0A097EMY9_9GAMM</name>
<reference evidence="4 5" key="1">
    <citation type="submission" date="2014-10" db="EMBL/GenBank/DDBJ databases">
        <title>Whole genome sequence of Francisella endociliophora strain FSC1006, isolated from a laboratory culture of the marine ciliate Euplotes raikovi.</title>
        <authorList>
            <person name="Granberg M."/>
            <person name="Backman S."/>
            <person name="Lundmark E."/>
            <person name="Nilsson E."/>
            <person name="Karlsson E."/>
            <person name="Thelaus J."/>
            <person name="Ohrman C."/>
            <person name="Larkeryd A."/>
            <person name="Stenberg P."/>
        </authorList>
    </citation>
    <scope>NUCLEOTIDE SEQUENCE [LARGE SCALE GENOMIC DNA]</scope>
    <source>
        <strain evidence="4 5">FSC1006</strain>
    </source>
</reference>
<dbReference type="AlphaFoldDB" id="A0A097EMY9"/>
<dbReference type="RefSeq" id="WP_040008190.1">
    <property type="nucleotide sequence ID" value="NZ_CP009574.1"/>
</dbReference>
<organism evidence="4 5">
    <name type="scientific">Candidatus Francisella endociliophora</name>
    <dbReference type="NCBI Taxonomy" id="653937"/>
    <lineage>
        <taxon>Bacteria</taxon>
        <taxon>Pseudomonadati</taxon>
        <taxon>Pseudomonadota</taxon>
        <taxon>Gammaproteobacteria</taxon>
        <taxon>Thiotrichales</taxon>
        <taxon>Francisellaceae</taxon>
        <taxon>Francisella</taxon>
    </lineage>
</organism>
<dbReference type="InterPro" id="IPR020904">
    <property type="entry name" value="Sc_DH/Rdtase_CS"/>
</dbReference>
<dbReference type="OrthoDB" id="9810734at2"/>
<dbReference type="PRINTS" id="PR00081">
    <property type="entry name" value="GDHRDH"/>
</dbReference>
<keyword evidence="2" id="KW-0560">Oxidoreductase</keyword>
<proteinExistence type="inferred from homology"/>
<evidence type="ECO:0000256" key="2">
    <source>
        <dbReference type="ARBA" id="ARBA00023002"/>
    </source>
</evidence>
<dbReference type="STRING" id="1547445.LO80_02340"/>
<dbReference type="InterPro" id="IPR002347">
    <property type="entry name" value="SDR_fam"/>
</dbReference>
<protein>
    <submittedName>
        <fullName evidence="4">Oxidoreductase</fullName>
    </submittedName>
</protein>
<dbReference type="FunFam" id="3.40.50.720:FF:000047">
    <property type="entry name" value="NADP-dependent L-serine/L-allo-threonine dehydrogenase"/>
    <property type="match status" value="1"/>
</dbReference>
<comment type="similarity">
    <text evidence="1 3">Belongs to the short-chain dehydrogenases/reductases (SDR) family.</text>
</comment>
<dbReference type="EMBL" id="CP009574">
    <property type="protein sequence ID" value="AIT08932.1"/>
    <property type="molecule type" value="Genomic_DNA"/>
</dbReference>
<dbReference type="GO" id="GO:0016616">
    <property type="term" value="F:oxidoreductase activity, acting on the CH-OH group of donors, NAD or NADP as acceptor"/>
    <property type="evidence" value="ECO:0007669"/>
    <property type="project" value="UniProtKB-ARBA"/>
</dbReference>
<dbReference type="Proteomes" id="UP000029672">
    <property type="component" value="Chromosome"/>
</dbReference>
<dbReference type="SUPFAM" id="SSF51735">
    <property type="entry name" value="NAD(P)-binding Rossmann-fold domains"/>
    <property type="match status" value="1"/>
</dbReference>
<dbReference type="PANTHER" id="PTHR43115">
    <property type="entry name" value="DEHYDROGENASE/REDUCTASE SDR FAMILY MEMBER 11"/>
    <property type="match status" value="1"/>
</dbReference>
<gene>
    <name evidence="4" type="ORF">LO80_02340</name>
</gene>
<dbReference type="eggNOG" id="COG4221">
    <property type="taxonomic scope" value="Bacteria"/>
</dbReference>
<evidence type="ECO:0000256" key="3">
    <source>
        <dbReference type="RuleBase" id="RU000363"/>
    </source>
</evidence>
<dbReference type="PANTHER" id="PTHR43115:SF4">
    <property type="entry name" value="DEHYDROGENASE_REDUCTASE SDR FAMILY MEMBER 11"/>
    <property type="match status" value="1"/>
</dbReference>
<dbReference type="KEGG" id="frf:LO80_02340"/>
<dbReference type="InterPro" id="IPR036291">
    <property type="entry name" value="NAD(P)-bd_dom_sf"/>
</dbReference>
<dbReference type="PROSITE" id="PS00061">
    <property type="entry name" value="ADH_SHORT"/>
    <property type="match status" value="1"/>
</dbReference>
<dbReference type="PRINTS" id="PR00080">
    <property type="entry name" value="SDRFAMILY"/>
</dbReference>
<dbReference type="HOGENOM" id="CLU_010194_2_10_6"/>
<sequence>MAKSLVVITGASSGIGAAIAKRFSEAGHSILLIGRRVEKIEELNLPNTMIRKVDVTDAQALRGAIKDAEAEYGPVELLVNNAGLMLLGQIDTQDPIEWQKMYDVNVLALLNGMQAVLADMKARKHGTIINISSIAGKKSFPNHAAYVGTKFAVSSMSENVREEVADDNVRIMTICPGAVETELLSHTTSDQIKSDYESWKESMGGVLVADDIARTAMFMYSQPQNINIREVVIAATRQPA</sequence>
<dbReference type="Gene3D" id="3.40.50.720">
    <property type="entry name" value="NAD(P)-binding Rossmann-like Domain"/>
    <property type="match status" value="1"/>
</dbReference>
<accession>A0A097EMY9</accession>
<evidence type="ECO:0000313" key="4">
    <source>
        <dbReference type="EMBL" id="AIT08932.1"/>
    </source>
</evidence>
<evidence type="ECO:0000313" key="5">
    <source>
        <dbReference type="Proteomes" id="UP000029672"/>
    </source>
</evidence>
<dbReference type="Pfam" id="PF00106">
    <property type="entry name" value="adh_short"/>
    <property type="match status" value="1"/>
</dbReference>
<evidence type="ECO:0000256" key="1">
    <source>
        <dbReference type="ARBA" id="ARBA00006484"/>
    </source>
</evidence>
<keyword evidence="5" id="KW-1185">Reference proteome</keyword>